<dbReference type="SUPFAM" id="SSF51726">
    <property type="entry name" value="UROD/MetE-like"/>
    <property type="match status" value="1"/>
</dbReference>
<comment type="caution">
    <text evidence="1">The sequence shown here is derived from an EMBL/GenBank/DDBJ whole genome shotgun (WGS) entry which is preliminary data.</text>
</comment>
<reference evidence="1" key="1">
    <citation type="journal article" date="2014" name="Front. Microbiol.">
        <title>High frequency of phylogenetically diverse reductive dehalogenase-homologous genes in deep subseafloor sedimentary metagenomes.</title>
        <authorList>
            <person name="Kawai M."/>
            <person name="Futagami T."/>
            <person name="Toyoda A."/>
            <person name="Takaki Y."/>
            <person name="Nishi S."/>
            <person name="Hori S."/>
            <person name="Arai W."/>
            <person name="Tsubouchi T."/>
            <person name="Morono Y."/>
            <person name="Uchiyama I."/>
            <person name="Ito T."/>
            <person name="Fujiyama A."/>
            <person name="Inagaki F."/>
            <person name="Takami H."/>
        </authorList>
    </citation>
    <scope>NUCLEOTIDE SEQUENCE</scope>
    <source>
        <strain evidence="1">Expedition CK06-06</strain>
    </source>
</reference>
<dbReference type="Gene3D" id="3.20.20.210">
    <property type="match status" value="1"/>
</dbReference>
<sequence length="118" mass="12999">LHSCGKVNDLVPYWIDAGIDALNLQQVRTYPVEEMGRIARGKIAFFAPADMQVSLPEGDADKIREDVRGILEHWCTPEGGVVAFGMDETVFGARTSDSALMLRAFDETSRRMGIPRSG</sequence>
<evidence type="ECO:0008006" key="2">
    <source>
        <dbReference type="Google" id="ProtNLM"/>
    </source>
</evidence>
<proteinExistence type="predicted"/>
<accession>X0WRV5</accession>
<name>X0WRV5_9ZZZZ</name>
<dbReference type="EMBL" id="BARS01048145">
    <property type="protein sequence ID" value="GAG33400.1"/>
    <property type="molecule type" value="Genomic_DNA"/>
</dbReference>
<dbReference type="InterPro" id="IPR038071">
    <property type="entry name" value="UROD/MetE-like_sf"/>
</dbReference>
<evidence type="ECO:0000313" key="1">
    <source>
        <dbReference type="EMBL" id="GAG33400.1"/>
    </source>
</evidence>
<gene>
    <name evidence="1" type="ORF">S01H1_72223</name>
</gene>
<feature type="non-terminal residue" evidence="1">
    <location>
        <position position="1"/>
    </location>
</feature>
<dbReference type="AlphaFoldDB" id="X0WRV5"/>
<organism evidence="1">
    <name type="scientific">marine sediment metagenome</name>
    <dbReference type="NCBI Taxonomy" id="412755"/>
    <lineage>
        <taxon>unclassified sequences</taxon>
        <taxon>metagenomes</taxon>
        <taxon>ecological metagenomes</taxon>
    </lineage>
</organism>
<protein>
    <recommendedName>
        <fullName evidence="2">Uroporphyrinogen decarboxylase (URO-D) domain-containing protein</fullName>
    </recommendedName>
</protein>